<feature type="binding site" evidence="10">
    <location>
        <position position="303"/>
    </location>
    <ligand>
        <name>substrate</name>
    </ligand>
</feature>
<evidence type="ECO:0000256" key="11">
    <source>
        <dbReference type="RuleBase" id="RU361175"/>
    </source>
</evidence>
<evidence type="ECO:0000256" key="8">
    <source>
        <dbReference type="ARBA" id="ARBA00023326"/>
    </source>
</evidence>
<comment type="catalytic activity">
    <reaction evidence="1 11">
        <text>Hydrolysis of terminal, non-reducing beta-D-glucosyl residues with release of beta-D-glucose.</text>
        <dbReference type="EC" id="3.2.1.21"/>
    </reaction>
</comment>
<dbReference type="InterPro" id="IPR017853">
    <property type="entry name" value="GH"/>
</dbReference>
<feature type="active site" description="Proton donor" evidence="9">
    <location>
        <position position="178"/>
    </location>
</feature>
<dbReference type="Gene3D" id="3.20.20.80">
    <property type="entry name" value="Glycosidases"/>
    <property type="match status" value="1"/>
</dbReference>
<evidence type="ECO:0000256" key="5">
    <source>
        <dbReference type="ARBA" id="ARBA00023001"/>
    </source>
</evidence>
<dbReference type="AlphaFoldDB" id="A0A2N3Q0B6"/>
<keyword evidence="13" id="KW-1185">Reference proteome</keyword>
<dbReference type="OrthoDB" id="9765195at2"/>
<dbReference type="Proteomes" id="UP000233293">
    <property type="component" value="Unassembled WGS sequence"/>
</dbReference>
<evidence type="ECO:0000256" key="9">
    <source>
        <dbReference type="PIRSR" id="PIRSR617736-1"/>
    </source>
</evidence>
<feature type="binding site" evidence="10">
    <location>
        <begin position="416"/>
        <end position="417"/>
    </location>
    <ligand>
        <name>substrate</name>
    </ligand>
</feature>
<reference evidence="13" key="1">
    <citation type="submission" date="2017-12" db="EMBL/GenBank/DDBJ databases">
        <title>Draft genome sequence of Telmatospirillum siberiense 26-4b1T, an acidotolerant peatland alphaproteobacterium potentially involved in sulfur cycling.</title>
        <authorList>
            <person name="Hausmann B."/>
            <person name="Pjevac P."/>
            <person name="Schreck K."/>
            <person name="Herbold C.W."/>
            <person name="Daims H."/>
            <person name="Wagner M."/>
            <person name="Pester M."/>
            <person name="Loy A."/>
        </authorList>
    </citation>
    <scope>NUCLEOTIDE SEQUENCE [LARGE SCALE GENOMIC DNA]</scope>
    <source>
        <strain evidence="13">26-4b1</strain>
    </source>
</reference>
<dbReference type="PROSITE" id="PS00653">
    <property type="entry name" value="GLYCOSYL_HYDROL_F1_2"/>
    <property type="match status" value="1"/>
</dbReference>
<dbReference type="GO" id="GO:0005829">
    <property type="term" value="C:cytosol"/>
    <property type="evidence" value="ECO:0007669"/>
    <property type="project" value="TreeGrafter"/>
</dbReference>
<comment type="caution">
    <text evidence="12">The sequence shown here is derived from an EMBL/GenBank/DDBJ whole genome shotgun (WGS) entry which is preliminary data.</text>
</comment>
<dbReference type="GO" id="GO:0008422">
    <property type="term" value="F:beta-glucosidase activity"/>
    <property type="evidence" value="ECO:0007669"/>
    <property type="project" value="UniProtKB-EC"/>
</dbReference>
<evidence type="ECO:0000256" key="4">
    <source>
        <dbReference type="ARBA" id="ARBA00022801"/>
    </source>
</evidence>
<comment type="similarity">
    <text evidence="2 11">Belongs to the glycosyl hydrolase 1 family.</text>
</comment>
<keyword evidence="5" id="KW-0136">Cellulose degradation</keyword>
<dbReference type="PANTHER" id="PTHR10353:SF36">
    <property type="entry name" value="LP05116P"/>
    <property type="match status" value="1"/>
</dbReference>
<dbReference type="InterPro" id="IPR017736">
    <property type="entry name" value="Glyco_hydro_1_beta-glucosidase"/>
</dbReference>
<evidence type="ECO:0000256" key="3">
    <source>
        <dbReference type="ARBA" id="ARBA00012744"/>
    </source>
</evidence>
<dbReference type="FunFam" id="3.20.20.80:FF:000004">
    <property type="entry name" value="Beta-glucosidase 6-phospho-beta-glucosidase"/>
    <property type="match status" value="1"/>
</dbReference>
<evidence type="ECO:0000256" key="10">
    <source>
        <dbReference type="PIRSR" id="PIRSR617736-2"/>
    </source>
</evidence>
<dbReference type="InterPro" id="IPR033132">
    <property type="entry name" value="GH_1_N_CS"/>
</dbReference>
<dbReference type="SUPFAM" id="SSF51445">
    <property type="entry name" value="(Trans)glycosidases"/>
    <property type="match status" value="1"/>
</dbReference>
<gene>
    <name evidence="12" type="ORF">CWS72_02890</name>
</gene>
<protein>
    <recommendedName>
        <fullName evidence="3 11">Beta-glucosidase</fullName>
        <ecNumber evidence="3 11">3.2.1.21</ecNumber>
    </recommendedName>
</protein>
<dbReference type="InterPro" id="IPR001360">
    <property type="entry name" value="Glyco_hydro_1"/>
</dbReference>
<keyword evidence="6" id="KW-0119">Carbohydrate metabolism</keyword>
<feature type="active site" description="Nucleophile" evidence="9">
    <location>
        <position position="360"/>
    </location>
</feature>
<dbReference type="PANTHER" id="PTHR10353">
    <property type="entry name" value="GLYCOSYL HYDROLASE"/>
    <property type="match status" value="1"/>
</dbReference>
<keyword evidence="8" id="KW-0624">Polysaccharide degradation</keyword>
<sequence length="454" mass="50774">MTRLAKTSSRTASASFRFPPDFLWGASTSAYQIEGAATEDGRGPSIWDSFCKMKDRVNHGHNGDVACDHYHRYPEDVRLMGELGLDAYRFSLSWPRLLPTGKGPVNQKGLDFYDRLIDALLEAGITPWATLYHWDLPQGLDDLGGWTNRDSAGWFADYAVLAARRYGDRVKHWATFNEFSVFTLFGYAFGWGAPSISDRGAHLKTIHHVNLAHGAAVDVLRAHVPEASIGAIHSVQPCRPSSNAPEDVAATELFNEHWNLAFPDPQILGHYPPQIARAIEPYVQAGDMARICRPIDWFGLNHYAPMYGKAEPNMLWGFVFGALPDALPKTGVGWPIDPSAFEDTLRGLTSRYRLPVYVTESGYGTQSREAPNEKDELDDQDRVAYLAGQVAAMQRARESGADVRGYFVWSLLDNFEWGAGYGDRFGIIFVDYATQERILKASARWYRDLIKGTL</sequence>
<dbReference type="Pfam" id="PF00232">
    <property type="entry name" value="Glyco_hydro_1"/>
    <property type="match status" value="1"/>
</dbReference>
<evidence type="ECO:0000256" key="1">
    <source>
        <dbReference type="ARBA" id="ARBA00000448"/>
    </source>
</evidence>
<evidence type="ECO:0000313" key="13">
    <source>
        <dbReference type="Proteomes" id="UP000233293"/>
    </source>
</evidence>
<accession>A0A2N3Q0B6</accession>
<feature type="binding site" evidence="10">
    <location>
        <position position="177"/>
    </location>
    <ligand>
        <name>substrate</name>
    </ligand>
</feature>
<dbReference type="NCBIfam" id="TIGR03356">
    <property type="entry name" value="BGL"/>
    <property type="match status" value="1"/>
</dbReference>
<keyword evidence="4 11" id="KW-0378">Hydrolase</keyword>
<dbReference type="EC" id="3.2.1.21" evidence="3 11"/>
<evidence type="ECO:0000313" key="12">
    <source>
        <dbReference type="EMBL" id="PKU26094.1"/>
    </source>
</evidence>
<evidence type="ECO:0000256" key="6">
    <source>
        <dbReference type="ARBA" id="ARBA00023277"/>
    </source>
</evidence>
<name>A0A2N3Q0B6_9PROT</name>
<dbReference type="EMBL" id="PIUM01000002">
    <property type="protein sequence ID" value="PKU26094.1"/>
    <property type="molecule type" value="Genomic_DNA"/>
</dbReference>
<feature type="binding site" evidence="10">
    <location>
        <position position="409"/>
    </location>
    <ligand>
        <name>substrate</name>
    </ligand>
</feature>
<dbReference type="GO" id="GO:0030245">
    <property type="term" value="P:cellulose catabolic process"/>
    <property type="evidence" value="ECO:0007669"/>
    <property type="project" value="UniProtKB-KW"/>
</dbReference>
<feature type="binding site" evidence="10">
    <location>
        <position position="32"/>
    </location>
    <ligand>
        <name>substrate</name>
    </ligand>
</feature>
<proteinExistence type="inferred from homology"/>
<keyword evidence="7 11" id="KW-0326">Glycosidase</keyword>
<feature type="binding site" evidence="10">
    <location>
        <position position="133"/>
    </location>
    <ligand>
        <name>substrate</name>
    </ligand>
</feature>
<dbReference type="RefSeq" id="WP_101249055.1">
    <property type="nucleotide sequence ID" value="NZ_PIUM01000002.1"/>
</dbReference>
<evidence type="ECO:0000256" key="7">
    <source>
        <dbReference type="ARBA" id="ARBA00023295"/>
    </source>
</evidence>
<organism evidence="12 13">
    <name type="scientific">Telmatospirillum siberiense</name>
    <dbReference type="NCBI Taxonomy" id="382514"/>
    <lineage>
        <taxon>Bacteria</taxon>
        <taxon>Pseudomonadati</taxon>
        <taxon>Pseudomonadota</taxon>
        <taxon>Alphaproteobacteria</taxon>
        <taxon>Rhodospirillales</taxon>
        <taxon>Rhodospirillaceae</taxon>
        <taxon>Telmatospirillum</taxon>
    </lineage>
</organism>
<evidence type="ECO:0000256" key="2">
    <source>
        <dbReference type="ARBA" id="ARBA00010838"/>
    </source>
</evidence>
<dbReference type="PRINTS" id="PR00131">
    <property type="entry name" value="GLHYDRLASE1"/>
</dbReference>